<protein>
    <recommendedName>
        <fullName evidence="7 8">Arginine repressor</fullName>
    </recommendedName>
</protein>
<dbReference type="InterPro" id="IPR020899">
    <property type="entry name" value="Arg_repress_C"/>
</dbReference>
<dbReference type="GO" id="GO:0051259">
    <property type="term" value="P:protein complex oligomerization"/>
    <property type="evidence" value="ECO:0007669"/>
    <property type="project" value="InterPro"/>
</dbReference>
<dbReference type="Proteomes" id="UP000070366">
    <property type="component" value="Unassembled WGS sequence"/>
</dbReference>
<keyword evidence="7" id="KW-0678">Repressor</keyword>
<dbReference type="GO" id="GO:0003677">
    <property type="term" value="F:DNA binding"/>
    <property type="evidence" value="ECO:0007669"/>
    <property type="project" value="UniProtKB-KW"/>
</dbReference>
<dbReference type="SUPFAM" id="SSF55252">
    <property type="entry name" value="C-terminal domain of arginine repressor"/>
    <property type="match status" value="1"/>
</dbReference>
<comment type="similarity">
    <text evidence="2 7">Belongs to the ArgR family.</text>
</comment>
<dbReference type="NCBIfam" id="NF001680">
    <property type="entry name" value="PRK00441.1"/>
    <property type="match status" value="1"/>
</dbReference>
<keyword evidence="7" id="KW-0028">Amino-acid biosynthesis</keyword>
<dbReference type="PANTHER" id="PTHR34471:SF1">
    <property type="entry name" value="ARGININE REPRESSOR"/>
    <property type="match status" value="1"/>
</dbReference>
<dbReference type="HAMAP" id="MF_00173">
    <property type="entry name" value="Arg_repressor"/>
    <property type="match status" value="1"/>
</dbReference>
<dbReference type="PRINTS" id="PR01467">
    <property type="entry name" value="ARGREPRESSOR"/>
</dbReference>
<dbReference type="UniPathway" id="UPA00068"/>
<dbReference type="STRING" id="626937.HMPREF3293_02370"/>
<dbReference type="Gene3D" id="1.10.10.10">
    <property type="entry name" value="Winged helix-like DNA-binding domain superfamily/Winged helix DNA-binding domain"/>
    <property type="match status" value="1"/>
</dbReference>
<evidence type="ECO:0000256" key="2">
    <source>
        <dbReference type="ARBA" id="ARBA00008316"/>
    </source>
</evidence>
<dbReference type="RefSeq" id="WP_066518932.1">
    <property type="nucleotide sequence ID" value="NZ_CABMOF010000001.1"/>
</dbReference>
<dbReference type="PANTHER" id="PTHR34471">
    <property type="entry name" value="ARGININE REPRESSOR"/>
    <property type="match status" value="1"/>
</dbReference>
<comment type="pathway">
    <text evidence="7">Amino-acid biosynthesis; L-arginine biosynthesis [regulation].</text>
</comment>
<keyword evidence="4 7" id="KW-0805">Transcription regulation</keyword>
<name>A0A136Q378_9FIRM</name>
<dbReference type="Gene3D" id="3.30.1360.40">
    <property type="match status" value="1"/>
</dbReference>
<keyword evidence="5 7" id="KW-0238">DNA-binding</keyword>
<comment type="function">
    <text evidence="7">Regulates arginine biosynthesis genes.</text>
</comment>
<keyword evidence="6 7" id="KW-0804">Transcription</keyword>
<dbReference type="PATRIC" id="fig|626937.4.peg.2327"/>
<dbReference type="InterPro" id="IPR001669">
    <property type="entry name" value="Arg_repress"/>
</dbReference>
<dbReference type="GO" id="GO:0003700">
    <property type="term" value="F:DNA-binding transcription factor activity"/>
    <property type="evidence" value="ECO:0007669"/>
    <property type="project" value="UniProtKB-UniRule"/>
</dbReference>
<dbReference type="GO" id="GO:1900079">
    <property type="term" value="P:regulation of arginine biosynthetic process"/>
    <property type="evidence" value="ECO:0007669"/>
    <property type="project" value="UniProtKB-UniRule"/>
</dbReference>
<comment type="caution">
    <text evidence="11">The sequence shown here is derived from an EMBL/GenBank/DDBJ whole genome shotgun (WGS) entry which is preliminary data.</text>
</comment>
<dbReference type="AlphaFoldDB" id="A0A136Q378"/>
<evidence type="ECO:0000256" key="5">
    <source>
        <dbReference type="ARBA" id="ARBA00023125"/>
    </source>
</evidence>
<evidence type="ECO:0000313" key="12">
    <source>
        <dbReference type="Proteomes" id="UP000070366"/>
    </source>
</evidence>
<dbReference type="InterPro" id="IPR020900">
    <property type="entry name" value="Arg_repress_DNA-bd"/>
</dbReference>
<keyword evidence="7" id="KW-0055">Arginine biosynthesis</keyword>
<dbReference type="GO" id="GO:0005737">
    <property type="term" value="C:cytoplasm"/>
    <property type="evidence" value="ECO:0007669"/>
    <property type="project" value="UniProtKB-SubCell"/>
</dbReference>
<dbReference type="NCBIfam" id="TIGR01529">
    <property type="entry name" value="argR_whole"/>
    <property type="match status" value="1"/>
</dbReference>
<comment type="subcellular location">
    <subcellularLocation>
        <location evidence="1 7">Cytoplasm</location>
    </subcellularLocation>
</comment>
<keyword evidence="3 7" id="KW-0963">Cytoplasm</keyword>
<feature type="domain" description="Arginine repressor C-terminal" evidence="10">
    <location>
        <begin position="79"/>
        <end position="145"/>
    </location>
</feature>
<dbReference type="InterPro" id="IPR036390">
    <property type="entry name" value="WH_DNA-bd_sf"/>
</dbReference>
<keyword evidence="12" id="KW-1185">Reference proteome</keyword>
<dbReference type="KEGG" id="cmiu:B1H56_03490"/>
<evidence type="ECO:0000259" key="10">
    <source>
        <dbReference type="Pfam" id="PF02863"/>
    </source>
</evidence>
<evidence type="ECO:0000256" key="8">
    <source>
        <dbReference type="NCBIfam" id="TIGR01529"/>
    </source>
</evidence>
<dbReference type="Pfam" id="PF02863">
    <property type="entry name" value="Arg_repressor_C"/>
    <property type="match status" value="1"/>
</dbReference>
<sequence>MKSKRQNKILEIIENNEVETQEELVALLNEAGYKVTQATISRDIKELHLIKVQASSGAYKYADNKKSKGNDMDILMRIFRDTVVSIESAVNLVVIKTLSGSASAAAEVVDSMHYNGVLGTLAGDNTIFVATTSEQAAEEIVERFSKMLNR</sequence>
<accession>A0A136Q378</accession>
<gene>
    <name evidence="7" type="primary">argR</name>
    <name evidence="11" type="ORF">HMPREF3293_02370</name>
</gene>
<evidence type="ECO:0000256" key="6">
    <source>
        <dbReference type="ARBA" id="ARBA00023163"/>
    </source>
</evidence>
<dbReference type="EMBL" id="LSZW01000063">
    <property type="protein sequence ID" value="KXK65112.1"/>
    <property type="molecule type" value="Genomic_DNA"/>
</dbReference>
<dbReference type="InterPro" id="IPR036388">
    <property type="entry name" value="WH-like_DNA-bd_sf"/>
</dbReference>
<reference evidence="12" key="1">
    <citation type="submission" date="2016-02" db="EMBL/GenBank/DDBJ databases">
        <authorList>
            <person name="Mitreva M."/>
            <person name="Pepin K.H."/>
            <person name="Mihindukulasuriya K.A."/>
            <person name="Fulton R."/>
            <person name="Fronick C."/>
            <person name="O'Laughlin M."/>
            <person name="Miner T."/>
            <person name="Herter B."/>
            <person name="Rosa B.A."/>
            <person name="Cordes M."/>
            <person name="Tomlinson C."/>
            <person name="Wollam A."/>
            <person name="Palsikar V.B."/>
            <person name="Mardis E.R."/>
            <person name="Wilson R.K."/>
        </authorList>
    </citation>
    <scope>NUCLEOTIDE SEQUENCE [LARGE SCALE GENOMIC DNA]</scope>
    <source>
        <strain evidence="12">DSM 22607</strain>
    </source>
</reference>
<proteinExistence type="inferred from homology"/>
<evidence type="ECO:0000256" key="7">
    <source>
        <dbReference type="HAMAP-Rule" id="MF_00173"/>
    </source>
</evidence>
<feature type="domain" description="Arginine repressor DNA-binding" evidence="9">
    <location>
        <begin position="2"/>
        <end position="62"/>
    </location>
</feature>
<dbReference type="GO" id="GO:0006526">
    <property type="term" value="P:L-arginine biosynthetic process"/>
    <property type="evidence" value="ECO:0007669"/>
    <property type="project" value="UniProtKB-UniPathway"/>
</dbReference>
<organism evidence="11 12">
    <name type="scientific">Christensenella minuta</name>
    <dbReference type="NCBI Taxonomy" id="626937"/>
    <lineage>
        <taxon>Bacteria</taxon>
        <taxon>Bacillati</taxon>
        <taxon>Bacillota</taxon>
        <taxon>Clostridia</taxon>
        <taxon>Christensenellales</taxon>
        <taxon>Christensenellaceae</taxon>
        <taxon>Christensenella</taxon>
    </lineage>
</organism>
<dbReference type="InterPro" id="IPR036251">
    <property type="entry name" value="Arg_repress_C_sf"/>
</dbReference>
<evidence type="ECO:0000256" key="4">
    <source>
        <dbReference type="ARBA" id="ARBA00023015"/>
    </source>
</evidence>
<dbReference type="GO" id="GO:0034618">
    <property type="term" value="F:arginine binding"/>
    <property type="evidence" value="ECO:0007669"/>
    <property type="project" value="InterPro"/>
</dbReference>
<dbReference type="SUPFAM" id="SSF46785">
    <property type="entry name" value="Winged helix' DNA-binding domain"/>
    <property type="match status" value="1"/>
</dbReference>
<dbReference type="Pfam" id="PF01316">
    <property type="entry name" value="Arg_repressor"/>
    <property type="match status" value="1"/>
</dbReference>
<evidence type="ECO:0000256" key="3">
    <source>
        <dbReference type="ARBA" id="ARBA00022490"/>
    </source>
</evidence>
<evidence type="ECO:0000256" key="1">
    <source>
        <dbReference type="ARBA" id="ARBA00004496"/>
    </source>
</evidence>
<dbReference type="OrthoDB" id="9807089at2"/>
<evidence type="ECO:0000313" key="11">
    <source>
        <dbReference type="EMBL" id="KXK65112.1"/>
    </source>
</evidence>
<evidence type="ECO:0000259" key="9">
    <source>
        <dbReference type="Pfam" id="PF01316"/>
    </source>
</evidence>